<feature type="compositionally biased region" description="Polar residues" evidence="3">
    <location>
        <begin position="1"/>
        <end position="10"/>
    </location>
</feature>
<dbReference type="InterPro" id="IPR042121">
    <property type="entry name" value="MutL_C_regsub"/>
</dbReference>
<dbReference type="InterPro" id="IPR037198">
    <property type="entry name" value="MutL_C_sf"/>
</dbReference>
<dbReference type="GO" id="GO:0140664">
    <property type="term" value="F:ATP-dependent DNA damage sensor activity"/>
    <property type="evidence" value="ECO:0007669"/>
    <property type="project" value="InterPro"/>
</dbReference>
<evidence type="ECO:0000256" key="1">
    <source>
        <dbReference type="ARBA" id="ARBA00006082"/>
    </source>
</evidence>
<dbReference type="PANTHER" id="PTHR10073">
    <property type="entry name" value="DNA MISMATCH REPAIR PROTEIN MLH, PMS, MUTL"/>
    <property type="match status" value="1"/>
</dbReference>
<comment type="caution">
    <text evidence="6">The sequence shown here is derived from an EMBL/GenBank/DDBJ whole genome shotgun (WGS) entry which is preliminary data.</text>
</comment>
<dbReference type="Proteomes" id="UP000018948">
    <property type="component" value="Unassembled WGS sequence"/>
</dbReference>
<dbReference type="Pfam" id="PF08676">
    <property type="entry name" value="MutL_C"/>
    <property type="match status" value="1"/>
</dbReference>
<dbReference type="InterPro" id="IPR020568">
    <property type="entry name" value="Ribosomal_Su5_D2-typ_SF"/>
</dbReference>
<feature type="compositionally biased region" description="Acidic residues" evidence="3">
    <location>
        <begin position="220"/>
        <end position="229"/>
    </location>
</feature>
<evidence type="ECO:0008006" key="8">
    <source>
        <dbReference type="Google" id="ProtNLM"/>
    </source>
</evidence>
<dbReference type="InterPro" id="IPR038973">
    <property type="entry name" value="MutL/Mlh/Pms-like"/>
</dbReference>
<feature type="region of interest" description="Disordered" evidence="3">
    <location>
        <begin position="1"/>
        <end position="40"/>
    </location>
</feature>
<feature type="domain" description="DNA mismatch repair protein S5" evidence="5">
    <location>
        <begin position="189"/>
        <end position="345"/>
    </location>
</feature>
<name>W2Y0E9_PHYNI</name>
<feature type="compositionally biased region" description="Basic and acidic residues" evidence="3">
    <location>
        <begin position="436"/>
        <end position="458"/>
    </location>
</feature>
<feature type="compositionally biased region" description="Polar residues" evidence="3">
    <location>
        <begin position="459"/>
        <end position="473"/>
    </location>
</feature>
<proteinExistence type="inferred from homology"/>
<dbReference type="InterPro" id="IPR042120">
    <property type="entry name" value="MutL_C_dimsub"/>
</dbReference>
<protein>
    <recommendedName>
        <fullName evidence="8">MutL C-terminal dimerisation domain-containing protein</fullName>
    </recommendedName>
</protein>
<evidence type="ECO:0000256" key="2">
    <source>
        <dbReference type="ARBA" id="ARBA00022763"/>
    </source>
</evidence>
<sequence length="767" mass="86505">MLSRWATTARASHPRTTRRWHASTTPARSAVLRTSRPSRPSASGAALSMERICHHFFFFFEFLFYCRGEALSSICELAASFTVCTRTKNEAVGTLLEYDASGTLVKETKKARPVGTTVTVEELFKPLAVRYKDFKRNIKKHYAKLLKVLQAYAVSCANVKICVFNITGKNASRHVVLATQAHQTMGENIANVFGTKFFRTLLRVDFELKGSGKSEKDEKDDASDEGDSDGEQKSSAVEIEDNLSGQERKVEGYVSKVGAGVGRSDNDRQFFFINGRPFDLPKMAKTLNEVWRQFEMKQKPACVLNFLLPLGDYDVNVTPDKRETFVKHEAEIIDAFKTGLNKLYEPSRGTFTVQPLMTAFARSTKTEETATRSALEASEKDTPGQPERIPAVESRDEDDMPTNAASQNEQSQDNKPEAEEQKPKHVIVEILQPKIPRSESIDRVPGNPKEKVKARQEPKPSSSLKTSTASAPSSPEEILLDLRKSAKRQKLYCSMPSQPTPSTPEEYMWSFDEMIKQRQQFFEEEVEYERKRKTNRLKVPKTCSTSVDGTAVETDNELAAAALQRVLKKEDFKRMEVLGQFNLGFIIGKLDNDLFIIDQHASDEKFNYETLQQTTVMHQQPLVRPLMLELTAGEEMIILDHLDVFAKNGFTFLVDKDAPATKKLKLLSLPFTKHTQFGTEDIRELASLLMDAPLNPATIRLPKVMAMFASRACRSSIMIGTALHKEEMQKIVRNLSGLDQPWNCPHGRPTLRHLVDLMHLEDSNDSN</sequence>
<reference evidence="6 7" key="1">
    <citation type="submission" date="2013-11" db="EMBL/GenBank/DDBJ databases">
        <title>The Genome Sequence of Phytophthora parasitica P10297.</title>
        <authorList>
            <consortium name="The Broad Institute Genomics Platform"/>
            <person name="Russ C."/>
            <person name="Tyler B."/>
            <person name="Panabieres F."/>
            <person name="Shan W."/>
            <person name="Tripathy S."/>
            <person name="Grunwald N."/>
            <person name="Machado M."/>
            <person name="Johnson C.S."/>
            <person name="Walker B."/>
            <person name="Young S.K."/>
            <person name="Zeng Q."/>
            <person name="Gargeya S."/>
            <person name="Fitzgerald M."/>
            <person name="Haas B."/>
            <person name="Abouelleil A."/>
            <person name="Allen A.W."/>
            <person name="Alvarado L."/>
            <person name="Arachchi H.M."/>
            <person name="Berlin A.M."/>
            <person name="Chapman S.B."/>
            <person name="Gainer-Dewar J."/>
            <person name="Goldberg J."/>
            <person name="Griggs A."/>
            <person name="Gujja S."/>
            <person name="Hansen M."/>
            <person name="Howarth C."/>
            <person name="Imamovic A."/>
            <person name="Ireland A."/>
            <person name="Larimer J."/>
            <person name="McCowan C."/>
            <person name="Murphy C."/>
            <person name="Pearson M."/>
            <person name="Poon T.W."/>
            <person name="Priest M."/>
            <person name="Roberts A."/>
            <person name="Saif S."/>
            <person name="Shea T."/>
            <person name="Sisk P."/>
            <person name="Sykes S."/>
            <person name="Wortman J."/>
            <person name="Nusbaum C."/>
            <person name="Birren B."/>
        </authorList>
    </citation>
    <scope>NUCLEOTIDE SEQUENCE [LARGE SCALE GENOMIC DNA]</scope>
    <source>
        <strain evidence="6 7">P10297</strain>
    </source>
</reference>
<dbReference type="FunFam" id="3.30.1370.100:FF:000001">
    <property type="entry name" value="Mismatch repair endonuclease pms1, putative"/>
    <property type="match status" value="1"/>
</dbReference>
<evidence type="ECO:0000313" key="7">
    <source>
        <dbReference type="Proteomes" id="UP000018948"/>
    </source>
</evidence>
<dbReference type="InterPro" id="IPR014790">
    <property type="entry name" value="MutL_C"/>
</dbReference>
<dbReference type="AlphaFoldDB" id="W2Y0E9"/>
<accession>W2Y0E9</accession>
<dbReference type="SMART" id="SM01340">
    <property type="entry name" value="DNA_mis_repair"/>
    <property type="match status" value="1"/>
</dbReference>
<dbReference type="SUPFAM" id="SSF55874">
    <property type="entry name" value="ATPase domain of HSP90 chaperone/DNA topoisomerase II/histidine kinase"/>
    <property type="match status" value="1"/>
</dbReference>
<dbReference type="GO" id="GO:0005524">
    <property type="term" value="F:ATP binding"/>
    <property type="evidence" value="ECO:0007669"/>
    <property type="project" value="InterPro"/>
</dbReference>
<dbReference type="GO" id="GO:0032389">
    <property type="term" value="C:MutLalpha complex"/>
    <property type="evidence" value="ECO:0007669"/>
    <property type="project" value="TreeGrafter"/>
</dbReference>
<dbReference type="Gene3D" id="3.30.230.10">
    <property type="match status" value="1"/>
</dbReference>
<dbReference type="SMART" id="SM00853">
    <property type="entry name" value="MutL_C"/>
    <property type="match status" value="1"/>
</dbReference>
<feature type="region of interest" description="Disordered" evidence="3">
    <location>
        <begin position="212"/>
        <end position="241"/>
    </location>
</feature>
<comment type="similarity">
    <text evidence="1">Belongs to the DNA mismatch repair MutL/HexB family.</text>
</comment>
<evidence type="ECO:0000259" key="4">
    <source>
        <dbReference type="SMART" id="SM00853"/>
    </source>
</evidence>
<feature type="domain" description="MutL C-terminal dimerisation" evidence="4">
    <location>
        <begin position="577"/>
        <end position="723"/>
    </location>
</feature>
<evidence type="ECO:0000313" key="6">
    <source>
        <dbReference type="EMBL" id="ETP28590.1"/>
    </source>
</evidence>
<dbReference type="SUPFAM" id="SSF54211">
    <property type="entry name" value="Ribosomal protein S5 domain 2-like"/>
    <property type="match status" value="1"/>
</dbReference>
<dbReference type="EMBL" id="ANIY01004584">
    <property type="protein sequence ID" value="ETP28590.1"/>
    <property type="molecule type" value="Genomic_DNA"/>
</dbReference>
<dbReference type="Pfam" id="PF01119">
    <property type="entry name" value="DNA_mis_repair"/>
    <property type="match status" value="1"/>
</dbReference>
<evidence type="ECO:0000256" key="3">
    <source>
        <dbReference type="SAM" id="MobiDB-lite"/>
    </source>
</evidence>
<feature type="region of interest" description="Disordered" evidence="3">
    <location>
        <begin position="363"/>
        <end position="477"/>
    </location>
</feature>
<dbReference type="PANTHER" id="PTHR10073:SF52">
    <property type="entry name" value="MISMATCH REPAIR ENDONUCLEASE PMS2"/>
    <property type="match status" value="1"/>
</dbReference>
<dbReference type="InterPro" id="IPR036890">
    <property type="entry name" value="HATPase_C_sf"/>
</dbReference>
<dbReference type="SUPFAM" id="SSF118116">
    <property type="entry name" value="DNA mismatch repair protein MutL"/>
    <property type="match status" value="1"/>
</dbReference>
<dbReference type="EMBL" id="ANIY01004584">
    <property type="protein sequence ID" value="ETP28589.1"/>
    <property type="molecule type" value="Genomic_DNA"/>
</dbReference>
<gene>
    <name evidence="6" type="ORF">F442_22125</name>
</gene>
<dbReference type="GO" id="GO:0006298">
    <property type="term" value="P:mismatch repair"/>
    <property type="evidence" value="ECO:0007669"/>
    <property type="project" value="InterPro"/>
</dbReference>
<organism evidence="6 7">
    <name type="scientific">Phytophthora nicotianae P10297</name>
    <dbReference type="NCBI Taxonomy" id="1317064"/>
    <lineage>
        <taxon>Eukaryota</taxon>
        <taxon>Sar</taxon>
        <taxon>Stramenopiles</taxon>
        <taxon>Oomycota</taxon>
        <taxon>Peronosporomycetes</taxon>
        <taxon>Peronosporales</taxon>
        <taxon>Peronosporaceae</taxon>
        <taxon>Phytophthora</taxon>
    </lineage>
</organism>
<evidence type="ECO:0000259" key="5">
    <source>
        <dbReference type="SMART" id="SM01340"/>
    </source>
</evidence>
<dbReference type="GO" id="GO:0030983">
    <property type="term" value="F:mismatched DNA binding"/>
    <property type="evidence" value="ECO:0007669"/>
    <property type="project" value="InterPro"/>
</dbReference>
<feature type="compositionally biased region" description="Basic and acidic residues" evidence="3">
    <location>
        <begin position="412"/>
        <end position="427"/>
    </location>
</feature>
<keyword evidence="2" id="KW-0227">DNA damage</keyword>
<dbReference type="InterPro" id="IPR013507">
    <property type="entry name" value="DNA_mismatch_S5_2-like"/>
</dbReference>
<dbReference type="Gene3D" id="3.30.1370.100">
    <property type="entry name" value="MutL, C-terminal domain, regulatory subdomain"/>
    <property type="match status" value="1"/>
</dbReference>
<dbReference type="InterPro" id="IPR014721">
    <property type="entry name" value="Ribsml_uS5_D2-typ_fold_subgr"/>
</dbReference>
<feature type="compositionally biased region" description="Basic residues" evidence="3">
    <location>
        <begin position="12"/>
        <end position="21"/>
    </location>
</feature>
<dbReference type="Gene3D" id="3.30.1540.20">
    <property type="entry name" value="MutL, C-terminal domain, dimerisation subdomain"/>
    <property type="match status" value="1"/>
</dbReference>
<dbReference type="GO" id="GO:0016887">
    <property type="term" value="F:ATP hydrolysis activity"/>
    <property type="evidence" value="ECO:0007669"/>
    <property type="project" value="InterPro"/>
</dbReference>
<dbReference type="Gene3D" id="3.30.565.10">
    <property type="entry name" value="Histidine kinase-like ATPase, C-terminal domain"/>
    <property type="match status" value="1"/>
</dbReference>
<dbReference type="CDD" id="cd03484">
    <property type="entry name" value="MutL_Trans_hPMS_2_like"/>
    <property type="match status" value="1"/>
</dbReference>